<dbReference type="InterPro" id="IPR036812">
    <property type="entry name" value="NAD(P)_OxRdtase_dom_sf"/>
</dbReference>
<accession>A0ABY4FNU8</accession>
<gene>
    <name evidence="3" type="ORF">MUN78_03335</name>
</gene>
<dbReference type="SUPFAM" id="SSF51430">
    <property type="entry name" value="NAD(P)-linked oxidoreductase"/>
    <property type="match status" value="1"/>
</dbReference>
<organism evidence="3 4">
    <name type="scientific">Leucobacter allii</name>
    <dbReference type="NCBI Taxonomy" id="2932247"/>
    <lineage>
        <taxon>Bacteria</taxon>
        <taxon>Bacillati</taxon>
        <taxon>Actinomycetota</taxon>
        <taxon>Actinomycetes</taxon>
        <taxon>Micrococcales</taxon>
        <taxon>Microbacteriaceae</taxon>
        <taxon>Leucobacter</taxon>
    </lineage>
</organism>
<dbReference type="EMBL" id="CP095045">
    <property type="protein sequence ID" value="UOQ57884.1"/>
    <property type="molecule type" value="Genomic_DNA"/>
</dbReference>
<dbReference type="InterPro" id="IPR050523">
    <property type="entry name" value="AKR_Detox_Biosynth"/>
</dbReference>
<evidence type="ECO:0000256" key="1">
    <source>
        <dbReference type="ARBA" id="ARBA00023002"/>
    </source>
</evidence>
<evidence type="ECO:0000259" key="2">
    <source>
        <dbReference type="Pfam" id="PF00248"/>
    </source>
</evidence>
<dbReference type="PANTHER" id="PTHR43364:SF4">
    <property type="entry name" value="NAD(P)-LINKED OXIDOREDUCTASE SUPERFAMILY PROTEIN"/>
    <property type="match status" value="1"/>
</dbReference>
<dbReference type="RefSeq" id="WP_244728796.1">
    <property type="nucleotide sequence ID" value="NZ_CP095045.1"/>
</dbReference>
<keyword evidence="4" id="KW-1185">Reference proteome</keyword>
<name>A0ABY4FNU8_9MICO</name>
<keyword evidence="1" id="KW-0560">Oxidoreductase</keyword>
<dbReference type="PANTHER" id="PTHR43364">
    <property type="entry name" value="NADH-SPECIFIC METHYLGLYOXAL REDUCTASE-RELATED"/>
    <property type="match status" value="1"/>
</dbReference>
<sequence>MDYAPLGSSGLLVSALGVGCNAFGRRIDQARTSAVVGAALDAGVTFFDTADSYGAGASETMLGVALGTRRDEAVVATKFGMDLGGLIPGARENRASRGYLIRAVEGSLTRLGTDYIDLYQLHTPDRLTPIEETLAALTDLVRAGKVRYIGCSNLAAWEVADAAAVAEAIGSERFVTAQNEYSLVNRSAERELVPALAHIGASLLPYFPLAYGLLTGKYARGEAAPTGSRLDAETARFDGADWDLVEGIRGFAQERGIGMLDVALGWLRSQPVVGSVIAGATRPEQIAANAAAIRWTPAAEDRDALDALAAPGSGSGYTTFAPARRAR</sequence>
<evidence type="ECO:0000313" key="3">
    <source>
        <dbReference type="EMBL" id="UOQ57884.1"/>
    </source>
</evidence>
<proteinExistence type="predicted"/>
<dbReference type="Gene3D" id="3.20.20.100">
    <property type="entry name" value="NADP-dependent oxidoreductase domain"/>
    <property type="match status" value="1"/>
</dbReference>
<reference evidence="3 4" key="1">
    <citation type="submission" date="2022-04" db="EMBL/GenBank/DDBJ databases">
        <title>Leucobacter sp. isolated from rhizosphere of garlic.</title>
        <authorList>
            <person name="Won M."/>
            <person name="Lee C.-M."/>
            <person name="Woen H.-Y."/>
            <person name="Kwon S.-W."/>
        </authorList>
    </citation>
    <scope>NUCLEOTIDE SEQUENCE [LARGE SCALE GENOMIC DNA]</scope>
    <source>
        <strain evidence="3 4">H21R-40</strain>
    </source>
</reference>
<dbReference type="InterPro" id="IPR023210">
    <property type="entry name" value="NADP_OxRdtase_dom"/>
</dbReference>
<evidence type="ECO:0000313" key="4">
    <source>
        <dbReference type="Proteomes" id="UP000831786"/>
    </source>
</evidence>
<feature type="domain" description="NADP-dependent oxidoreductase" evidence="2">
    <location>
        <begin position="16"/>
        <end position="308"/>
    </location>
</feature>
<protein>
    <submittedName>
        <fullName evidence="3">Aldo/keto reductase</fullName>
    </submittedName>
</protein>
<dbReference type="Pfam" id="PF00248">
    <property type="entry name" value="Aldo_ket_red"/>
    <property type="match status" value="1"/>
</dbReference>
<dbReference type="Proteomes" id="UP000831786">
    <property type="component" value="Chromosome"/>
</dbReference>